<evidence type="ECO:0000256" key="1">
    <source>
        <dbReference type="ARBA" id="ARBA00022679"/>
    </source>
</evidence>
<dbReference type="CDD" id="cd04301">
    <property type="entry name" value="NAT_SF"/>
    <property type="match status" value="1"/>
</dbReference>
<dbReference type="EMBL" id="JADOUF010000001">
    <property type="protein sequence ID" value="MBG6138700.1"/>
    <property type="molecule type" value="Genomic_DNA"/>
</dbReference>
<sequence>MTLRVTRFDGEYAALAAWTGDPVAELRAQIEEYHSEERDTWLAWDGDDVVGILNPWLRPDGRHTLYFGPTRPDAHAPLAATVPGEVYVTAAADDAPLFEGLGFVAERREQRYLVPVSEFDAPVPAGVTLVSAAAVGIELMALDCALREDVPGSEGWQPDPVWFREETWDSPFFDPETYLVAVADGDLVGLVRVWNGPRPVPRLGMVGVLPGYRREGLAKALVGAAFRALRARGVPEVACEVDATNTGSNALFTGLGGRVVGVDVELRRPV</sequence>
<dbReference type="InterPro" id="IPR016181">
    <property type="entry name" value="Acyl_CoA_acyltransferase"/>
</dbReference>
<dbReference type="GO" id="GO:0016747">
    <property type="term" value="F:acyltransferase activity, transferring groups other than amino-acyl groups"/>
    <property type="evidence" value="ECO:0007669"/>
    <property type="project" value="InterPro"/>
</dbReference>
<dbReference type="AlphaFoldDB" id="A0A8J7GJI5"/>
<evidence type="ECO:0000313" key="4">
    <source>
        <dbReference type="EMBL" id="MBG6138700.1"/>
    </source>
</evidence>
<dbReference type="PROSITE" id="PS51186">
    <property type="entry name" value="GNAT"/>
    <property type="match status" value="1"/>
</dbReference>
<dbReference type="InterPro" id="IPR000182">
    <property type="entry name" value="GNAT_dom"/>
</dbReference>
<keyword evidence="5" id="KW-1185">Reference proteome</keyword>
<dbReference type="Gene3D" id="3.40.630.30">
    <property type="match status" value="1"/>
</dbReference>
<feature type="domain" description="N-acetyltransferase" evidence="3">
    <location>
        <begin position="140"/>
        <end position="270"/>
    </location>
</feature>
<organism evidence="4 5">
    <name type="scientific">Longispora fulva</name>
    <dbReference type="NCBI Taxonomy" id="619741"/>
    <lineage>
        <taxon>Bacteria</taxon>
        <taxon>Bacillati</taxon>
        <taxon>Actinomycetota</taxon>
        <taxon>Actinomycetes</taxon>
        <taxon>Micromonosporales</taxon>
        <taxon>Micromonosporaceae</taxon>
        <taxon>Longispora</taxon>
    </lineage>
</organism>
<dbReference type="RefSeq" id="WP_197005432.1">
    <property type="nucleotide sequence ID" value="NZ_BONS01000009.1"/>
</dbReference>
<dbReference type="Pfam" id="PF00583">
    <property type="entry name" value="Acetyltransf_1"/>
    <property type="match status" value="1"/>
</dbReference>
<name>A0A8J7GJI5_9ACTN</name>
<evidence type="ECO:0000259" key="3">
    <source>
        <dbReference type="PROSITE" id="PS51186"/>
    </source>
</evidence>
<evidence type="ECO:0000313" key="5">
    <source>
        <dbReference type="Proteomes" id="UP000622552"/>
    </source>
</evidence>
<dbReference type="SUPFAM" id="SSF55729">
    <property type="entry name" value="Acyl-CoA N-acyltransferases (Nat)"/>
    <property type="match status" value="1"/>
</dbReference>
<reference evidence="4" key="1">
    <citation type="submission" date="2020-11" db="EMBL/GenBank/DDBJ databases">
        <title>Sequencing the genomes of 1000 actinobacteria strains.</title>
        <authorList>
            <person name="Klenk H.-P."/>
        </authorList>
    </citation>
    <scope>NUCLEOTIDE SEQUENCE</scope>
    <source>
        <strain evidence="4">DSM 45356</strain>
    </source>
</reference>
<dbReference type="PANTHER" id="PTHR43877">
    <property type="entry name" value="AMINOALKYLPHOSPHONATE N-ACETYLTRANSFERASE-RELATED-RELATED"/>
    <property type="match status" value="1"/>
</dbReference>
<evidence type="ECO:0000256" key="2">
    <source>
        <dbReference type="ARBA" id="ARBA00023315"/>
    </source>
</evidence>
<dbReference type="PANTHER" id="PTHR43877:SF1">
    <property type="entry name" value="ACETYLTRANSFERASE"/>
    <property type="match status" value="1"/>
</dbReference>
<protein>
    <submittedName>
        <fullName evidence="4">RimJ/RimL family protein N-acetyltransferase</fullName>
    </submittedName>
</protein>
<accession>A0A8J7GJI5</accession>
<proteinExistence type="predicted"/>
<comment type="caution">
    <text evidence="4">The sequence shown here is derived from an EMBL/GenBank/DDBJ whole genome shotgun (WGS) entry which is preliminary data.</text>
</comment>
<keyword evidence="2" id="KW-0012">Acyltransferase</keyword>
<keyword evidence="1" id="KW-0808">Transferase</keyword>
<dbReference type="InterPro" id="IPR050832">
    <property type="entry name" value="Bact_Acetyltransf"/>
</dbReference>
<gene>
    <name evidence="4" type="ORF">IW245_004894</name>
</gene>
<dbReference type="Proteomes" id="UP000622552">
    <property type="component" value="Unassembled WGS sequence"/>
</dbReference>